<feature type="compositionally biased region" description="Acidic residues" evidence="1">
    <location>
        <begin position="118"/>
        <end position="135"/>
    </location>
</feature>
<feature type="domain" description="DUF6924" evidence="2">
    <location>
        <begin position="62"/>
        <end position="179"/>
    </location>
</feature>
<evidence type="ECO:0000313" key="3">
    <source>
        <dbReference type="EMBL" id="GAT55685.1"/>
    </source>
</evidence>
<feature type="region of interest" description="Disordered" evidence="1">
    <location>
        <begin position="118"/>
        <end position="145"/>
    </location>
</feature>
<accession>A0ABQ0LX61</accession>
<dbReference type="EMBL" id="DF849065">
    <property type="protein sequence ID" value="GAT55685.1"/>
    <property type="molecule type" value="Genomic_DNA"/>
</dbReference>
<dbReference type="InterPro" id="IPR053832">
    <property type="entry name" value="DUF6924"/>
</dbReference>
<organism evidence="3 4">
    <name type="scientific">Mycena chlorophos</name>
    <name type="common">Agaric fungus</name>
    <name type="synonym">Agaricus chlorophos</name>
    <dbReference type="NCBI Taxonomy" id="658473"/>
    <lineage>
        <taxon>Eukaryota</taxon>
        <taxon>Fungi</taxon>
        <taxon>Dikarya</taxon>
        <taxon>Basidiomycota</taxon>
        <taxon>Agaricomycotina</taxon>
        <taxon>Agaricomycetes</taxon>
        <taxon>Agaricomycetidae</taxon>
        <taxon>Agaricales</taxon>
        <taxon>Marasmiineae</taxon>
        <taxon>Mycenaceae</taxon>
        <taxon>Mycena</taxon>
    </lineage>
</organism>
<proteinExistence type="predicted"/>
<feature type="region of interest" description="Disordered" evidence="1">
    <location>
        <begin position="189"/>
        <end position="215"/>
    </location>
</feature>
<dbReference type="Proteomes" id="UP000815677">
    <property type="component" value="Unassembled WGS sequence"/>
</dbReference>
<dbReference type="Pfam" id="PF21962">
    <property type="entry name" value="DUF6924"/>
    <property type="match status" value="1"/>
</dbReference>
<gene>
    <name evidence="3" type="ORF">MCHLO_12421</name>
</gene>
<feature type="compositionally biased region" description="Basic and acidic residues" evidence="1">
    <location>
        <begin position="197"/>
        <end position="209"/>
    </location>
</feature>
<evidence type="ECO:0000259" key="2">
    <source>
        <dbReference type="Pfam" id="PF21962"/>
    </source>
</evidence>
<keyword evidence="4" id="KW-1185">Reference proteome</keyword>
<evidence type="ECO:0000313" key="4">
    <source>
        <dbReference type="Proteomes" id="UP000815677"/>
    </source>
</evidence>
<protein>
    <recommendedName>
        <fullName evidence="2">DUF6924 domain-containing protein</fullName>
    </recommendedName>
</protein>
<evidence type="ECO:0000256" key="1">
    <source>
        <dbReference type="SAM" id="MobiDB-lite"/>
    </source>
</evidence>
<reference evidence="3" key="1">
    <citation type="submission" date="2014-09" db="EMBL/GenBank/DDBJ databases">
        <title>Genome sequence of the luminous mushroom Mycena chlorophos for searching fungal bioluminescence genes.</title>
        <authorList>
            <person name="Tanaka Y."/>
            <person name="Kasuga D."/>
            <person name="Oba Y."/>
            <person name="Hase S."/>
            <person name="Sato K."/>
            <person name="Oba Y."/>
            <person name="Sakakibara Y."/>
        </authorList>
    </citation>
    <scope>NUCLEOTIDE SEQUENCE</scope>
</reference>
<name>A0ABQ0LX61_MYCCL</name>
<sequence length="215" mass="24021">MANWVVFLTASNVDAKALTRAFLGMHDFEFNEYPPSWGFVLLPSKTIPSAKPPPTPLPITNLQASEYENLSLTEINAFVRSHEQALAAAGFSHEQWVVLDQAGLESGTCVVFDHWLRDEDDEDEDDDEDDEDGDEGAGGGNNNRFRACRVPWKQAHSMLSNLDIANMDFEDFVDEDAGAEADGTWKFTMDDEESPEVAEKRKKVEDELRAGGYIE</sequence>